<keyword evidence="4" id="KW-0378">Hydrolase</keyword>
<dbReference type="PANTHER" id="PTHR10359">
    <property type="entry name" value="A/G-SPECIFIC ADENINE GLYCOSYLASE/ENDONUCLEASE III"/>
    <property type="match status" value="1"/>
</dbReference>
<dbReference type="PANTHER" id="PTHR10359:SF18">
    <property type="entry name" value="ENDONUCLEASE III"/>
    <property type="match status" value="1"/>
</dbReference>
<evidence type="ECO:0000313" key="9">
    <source>
        <dbReference type="EMBL" id="TVV71533.1"/>
    </source>
</evidence>
<evidence type="ECO:0000313" key="10">
    <source>
        <dbReference type="Proteomes" id="UP000318681"/>
    </source>
</evidence>
<accession>A0A558QWK0</accession>
<name>A0A558QWK0_9SPHN</name>
<dbReference type="InterPro" id="IPR011257">
    <property type="entry name" value="DNA_glycosylase"/>
</dbReference>
<evidence type="ECO:0000256" key="2">
    <source>
        <dbReference type="ARBA" id="ARBA00022723"/>
    </source>
</evidence>
<dbReference type="SMART" id="SM00478">
    <property type="entry name" value="ENDO3c"/>
    <property type="match status" value="1"/>
</dbReference>
<keyword evidence="5" id="KW-0408">Iron</keyword>
<sequence length="233" mass="24919">MQRRLDFVTTDVARWAGLLRPLSPDPATLPRRTVIGQLIKSLISSRTRDEVSIPAYRALGARFGSAAGIARASVAEIGQTIAAVTFPEVKAERLAAALAMVAADRPDFDLAFLGEMTQGAAMAWLERLPGVGCEVAAAALNVSRLSCPVFVVDTHTIRILRRLGFAGPAADSRAIMTAVMEAVPDWTGDDFLWFHMGIKRLGQTVCRHGPPDCPRCPLRADCPTARATPAGDG</sequence>
<dbReference type="InterPro" id="IPR003265">
    <property type="entry name" value="HhH-GPD_domain"/>
</dbReference>
<proteinExistence type="predicted"/>
<evidence type="ECO:0000256" key="7">
    <source>
        <dbReference type="ARBA" id="ARBA00023295"/>
    </source>
</evidence>
<gene>
    <name evidence="9" type="ORF">FOY91_16650</name>
</gene>
<keyword evidence="7" id="KW-0326">Glycosidase</keyword>
<protein>
    <submittedName>
        <fullName evidence="9">Endonuclease</fullName>
    </submittedName>
</protein>
<keyword evidence="10" id="KW-1185">Reference proteome</keyword>
<keyword evidence="9" id="KW-0255">Endonuclease</keyword>
<evidence type="ECO:0000256" key="5">
    <source>
        <dbReference type="ARBA" id="ARBA00023004"/>
    </source>
</evidence>
<dbReference type="Gene3D" id="1.10.1670.10">
    <property type="entry name" value="Helix-hairpin-Helix base-excision DNA repair enzymes (C-terminal)"/>
    <property type="match status" value="1"/>
</dbReference>
<dbReference type="GO" id="GO:0051539">
    <property type="term" value="F:4 iron, 4 sulfur cluster binding"/>
    <property type="evidence" value="ECO:0007669"/>
    <property type="project" value="UniProtKB-KW"/>
</dbReference>
<keyword evidence="1" id="KW-0004">4Fe-4S</keyword>
<evidence type="ECO:0000256" key="1">
    <source>
        <dbReference type="ARBA" id="ARBA00022485"/>
    </source>
</evidence>
<dbReference type="GO" id="GO:0019104">
    <property type="term" value="F:DNA N-glycosylase activity"/>
    <property type="evidence" value="ECO:0007669"/>
    <property type="project" value="TreeGrafter"/>
</dbReference>
<comment type="caution">
    <text evidence="9">The sequence shown here is derived from an EMBL/GenBank/DDBJ whole genome shotgun (WGS) entry which is preliminary data.</text>
</comment>
<dbReference type="GO" id="GO:0046872">
    <property type="term" value="F:metal ion binding"/>
    <property type="evidence" value="ECO:0007669"/>
    <property type="project" value="UniProtKB-KW"/>
</dbReference>
<keyword evidence="2" id="KW-0479">Metal-binding</keyword>
<keyword evidence="3" id="KW-0227">DNA damage</keyword>
<dbReference type="EMBL" id="VNIM01000085">
    <property type="protein sequence ID" value="TVV71533.1"/>
    <property type="molecule type" value="Genomic_DNA"/>
</dbReference>
<dbReference type="Gene3D" id="1.10.340.30">
    <property type="entry name" value="Hypothetical protein, domain 2"/>
    <property type="match status" value="1"/>
</dbReference>
<keyword evidence="6" id="KW-0411">Iron-sulfur</keyword>
<dbReference type="Pfam" id="PF00730">
    <property type="entry name" value="HhH-GPD"/>
    <property type="match status" value="1"/>
</dbReference>
<dbReference type="InterPro" id="IPR023170">
    <property type="entry name" value="HhH_base_excis_C"/>
</dbReference>
<evidence type="ECO:0000256" key="3">
    <source>
        <dbReference type="ARBA" id="ARBA00022763"/>
    </source>
</evidence>
<evidence type="ECO:0000259" key="8">
    <source>
        <dbReference type="SMART" id="SM00478"/>
    </source>
</evidence>
<dbReference type="SUPFAM" id="SSF48150">
    <property type="entry name" value="DNA-glycosylase"/>
    <property type="match status" value="1"/>
</dbReference>
<dbReference type="GO" id="GO:0004519">
    <property type="term" value="F:endonuclease activity"/>
    <property type="evidence" value="ECO:0007669"/>
    <property type="project" value="UniProtKB-KW"/>
</dbReference>
<feature type="domain" description="HhH-GPD" evidence="8">
    <location>
        <begin position="43"/>
        <end position="204"/>
    </location>
</feature>
<dbReference type="CDD" id="cd00056">
    <property type="entry name" value="ENDO3c"/>
    <property type="match status" value="1"/>
</dbReference>
<dbReference type="AlphaFoldDB" id="A0A558QWK0"/>
<evidence type="ECO:0000256" key="6">
    <source>
        <dbReference type="ARBA" id="ARBA00023014"/>
    </source>
</evidence>
<organism evidence="9 10">
    <name type="scientific">Alterirhizorhabdus solaris</name>
    <dbReference type="NCBI Taxonomy" id="2529389"/>
    <lineage>
        <taxon>Bacteria</taxon>
        <taxon>Pseudomonadati</taxon>
        <taxon>Pseudomonadota</taxon>
        <taxon>Alphaproteobacteria</taxon>
        <taxon>Sphingomonadales</taxon>
        <taxon>Rhizorhabdaceae</taxon>
        <taxon>Alterirhizorhabdus</taxon>
    </lineage>
</organism>
<dbReference type="PIRSF" id="PIRSF001435">
    <property type="entry name" value="Nth"/>
    <property type="match status" value="1"/>
</dbReference>
<dbReference type="GO" id="GO:0006285">
    <property type="term" value="P:base-excision repair, AP site formation"/>
    <property type="evidence" value="ECO:0007669"/>
    <property type="project" value="TreeGrafter"/>
</dbReference>
<reference evidence="9 10" key="1">
    <citation type="submission" date="2019-07" db="EMBL/GenBank/DDBJ databases">
        <title>Sphingomonas solaris sp. nov., isolated from a solar panel from Boston, Massachusetts.</title>
        <authorList>
            <person name="Tanner K."/>
            <person name="Pascual J."/>
            <person name="Mancuso C."/>
            <person name="Pereto J."/>
            <person name="Khalil A."/>
            <person name="Vilanova C."/>
        </authorList>
    </citation>
    <scope>NUCLEOTIDE SEQUENCE [LARGE SCALE GENOMIC DNA]</scope>
    <source>
        <strain evidence="9 10">R4DWN</strain>
    </source>
</reference>
<evidence type="ECO:0000256" key="4">
    <source>
        <dbReference type="ARBA" id="ARBA00022801"/>
    </source>
</evidence>
<dbReference type="OrthoDB" id="9800977at2"/>
<dbReference type="Proteomes" id="UP000318681">
    <property type="component" value="Unassembled WGS sequence"/>
</dbReference>
<keyword evidence="9" id="KW-0540">Nuclease</keyword>